<dbReference type="RefSeq" id="WP_161390671.1">
    <property type="nucleotide sequence ID" value="NZ_WTYJ01000001.1"/>
</dbReference>
<dbReference type="OrthoDB" id="8480982at2"/>
<dbReference type="PROSITE" id="PS50005">
    <property type="entry name" value="TPR"/>
    <property type="match status" value="1"/>
</dbReference>
<name>A0A6I4TT75_9SPHN</name>
<proteinExistence type="predicted"/>
<keyword evidence="4" id="KW-1185">Reference proteome</keyword>
<dbReference type="Gene3D" id="1.25.40.10">
    <property type="entry name" value="Tetratricopeptide repeat domain"/>
    <property type="match status" value="1"/>
</dbReference>
<dbReference type="AlphaFoldDB" id="A0A6I4TT75"/>
<keyword evidence="1" id="KW-0802">TPR repeat</keyword>
<feature type="chain" id="PRO_5026089161" evidence="2">
    <location>
        <begin position="24"/>
        <end position="167"/>
    </location>
</feature>
<evidence type="ECO:0000313" key="3">
    <source>
        <dbReference type="EMBL" id="MXO99094.1"/>
    </source>
</evidence>
<dbReference type="EMBL" id="WTYJ01000001">
    <property type="protein sequence ID" value="MXO99094.1"/>
    <property type="molecule type" value="Genomic_DNA"/>
</dbReference>
<dbReference type="InterPro" id="IPR019734">
    <property type="entry name" value="TPR_rpt"/>
</dbReference>
<dbReference type="SMART" id="SM00028">
    <property type="entry name" value="TPR"/>
    <property type="match status" value="2"/>
</dbReference>
<sequence>MRYTPAALALSMLAALTSSVGYGAPYQPDPRSVVLADQGRSALAAGRVQDAIDSFEAALAIDPGHVAVYLDLAQAARDDGLQGKAIYYYRSALEREPGNLAAISGEGEAMLEKGAVEKARRNLAKLESLCGGNCPETRQLARALEKGPSAAVLTAEAITPETVVTQN</sequence>
<evidence type="ECO:0000256" key="2">
    <source>
        <dbReference type="SAM" id="SignalP"/>
    </source>
</evidence>
<evidence type="ECO:0000256" key="1">
    <source>
        <dbReference type="PROSITE-ProRule" id="PRU00339"/>
    </source>
</evidence>
<feature type="signal peptide" evidence="2">
    <location>
        <begin position="1"/>
        <end position="23"/>
    </location>
</feature>
<comment type="caution">
    <text evidence="3">The sequence shown here is derived from an EMBL/GenBank/DDBJ whole genome shotgun (WGS) entry which is preliminary data.</text>
</comment>
<evidence type="ECO:0000313" key="4">
    <source>
        <dbReference type="Proteomes" id="UP000469430"/>
    </source>
</evidence>
<protein>
    <submittedName>
        <fullName evidence="3">Tetratricopeptide repeat protein</fullName>
    </submittedName>
</protein>
<dbReference type="Proteomes" id="UP000469430">
    <property type="component" value="Unassembled WGS sequence"/>
</dbReference>
<keyword evidence="2" id="KW-0732">Signal</keyword>
<feature type="repeat" description="TPR" evidence="1">
    <location>
        <begin position="32"/>
        <end position="65"/>
    </location>
</feature>
<gene>
    <name evidence="3" type="ORF">GRI97_08845</name>
</gene>
<organism evidence="3 4">
    <name type="scientific">Croceibacterium xixiisoli</name>
    <dbReference type="NCBI Taxonomy" id="1476466"/>
    <lineage>
        <taxon>Bacteria</taxon>
        <taxon>Pseudomonadati</taxon>
        <taxon>Pseudomonadota</taxon>
        <taxon>Alphaproteobacteria</taxon>
        <taxon>Sphingomonadales</taxon>
        <taxon>Erythrobacteraceae</taxon>
        <taxon>Croceibacterium</taxon>
    </lineage>
</organism>
<dbReference type="Pfam" id="PF13432">
    <property type="entry name" value="TPR_16"/>
    <property type="match status" value="1"/>
</dbReference>
<dbReference type="SUPFAM" id="SSF48452">
    <property type="entry name" value="TPR-like"/>
    <property type="match status" value="1"/>
</dbReference>
<dbReference type="InterPro" id="IPR011990">
    <property type="entry name" value="TPR-like_helical_dom_sf"/>
</dbReference>
<accession>A0A6I4TT75</accession>
<reference evidence="3 4" key="1">
    <citation type="submission" date="2019-12" db="EMBL/GenBank/DDBJ databases">
        <title>Genomic-based taxomic classification of the family Erythrobacteraceae.</title>
        <authorList>
            <person name="Xu L."/>
        </authorList>
    </citation>
    <scope>NUCLEOTIDE SEQUENCE [LARGE SCALE GENOMIC DNA]</scope>
    <source>
        <strain evidence="3 4">S36</strain>
    </source>
</reference>